<reference evidence="6 7" key="1">
    <citation type="submission" date="2017-04" db="EMBL/GenBank/DDBJ databases">
        <authorList>
            <person name="Afonso C.L."/>
            <person name="Miller P.J."/>
            <person name="Scott M.A."/>
            <person name="Spackman E."/>
            <person name="Goraichik I."/>
            <person name="Dimitrov K.M."/>
            <person name="Suarez D.L."/>
            <person name="Swayne D.E."/>
        </authorList>
    </citation>
    <scope>NUCLEOTIDE SEQUENCE [LARGE SCALE GENOMIC DNA]</scope>
    <source>
        <strain evidence="6 7">VK13</strain>
    </source>
</reference>
<evidence type="ECO:0000259" key="5">
    <source>
        <dbReference type="Pfam" id="PF00551"/>
    </source>
</evidence>
<feature type="binding site" evidence="4">
    <location>
        <position position="107"/>
    </location>
    <ligand>
        <name>(6R)-10-formyltetrahydrofolate</name>
        <dbReference type="ChEBI" id="CHEBI:195366"/>
    </ligand>
</feature>
<dbReference type="AlphaFoldDB" id="A0A1W1YG92"/>
<dbReference type="OrthoDB" id="9806170at2"/>
<dbReference type="GO" id="GO:0004644">
    <property type="term" value="F:phosphoribosylglycinamide formyltransferase activity"/>
    <property type="evidence" value="ECO:0007669"/>
    <property type="project" value="UniProtKB-UniRule"/>
</dbReference>
<keyword evidence="7" id="KW-1185">Reference proteome</keyword>
<dbReference type="EMBL" id="FWXJ01000003">
    <property type="protein sequence ID" value="SMC35156.1"/>
    <property type="molecule type" value="Genomic_DNA"/>
</dbReference>
<evidence type="ECO:0000256" key="4">
    <source>
        <dbReference type="HAMAP-Rule" id="MF_01930"/>
    </source>
</evidence>
<feature type="site" description="Raises pKa of active site His" evidence="4">
    <location>
        <position position="145"/>
    </location>
</feature>
<dbReference type="SUPFAM" id="SSF53328">
    <property type="entry name" value="Formyltransferase"/>
    <property type="match status" value="1"/>
</dbReference>
<name>A0A1W1YG92_9BURK</name>
<dbReference type="InterPro" id="IPR002376">
    <property type="entry name" value="Formyl_transf_N"/>
</dbReference>
<comment type="catalytic activity">
    <reaction evidence="4">
        <text>N(1)-(5-phospho-beta-D-ribosyl)glycinamide + (6R)-10-formyltetrahydrofolate = N(2)-formyl-N(1)-(5-phospho-beta-D-ribosyl)glycinamide + (6S)-5,6,7,8-tetrahydrofolate + H(+)</text>
        <dbReference type="Rhea" id="RHEA:15053"/>
        <dbReference type="ChEBI" id="CHEBI:15378"/>
        <dbReference type="ChEBI" id="CHEBI:57453"/>
        <dbReference type="ChEBI" id="CHEBI:143788"/>
        <dbReference type="ChEBI" id="CHEBI:147286"/>
        <dbReference type="ChEBI" id="CHEBI:195366"/>
        <dbReference type="EC" id="2.1.2.2"/>
    </reaction>
</comment>
<feature type="domain" description="Formyl transferase N-terminal" evidence="5">
    <location>
        <begin position="2"/>
        <end position="182"/>
    </location>
</feature>
<dbReference type="RefSeq" id="WP_084282959.1">
    <property type="nucleotide sequence ID" value="NZ_FWXJ01000003.1"/>
</dbReference>
<accession>A0A1W1YG92</accession>
<comment type="similarity">
    <text evidence="4">Belongs to the GART family.</text>
</comment>
<dbReference type="PANTHER" id="PTHR43369:SF2">
    <property type="entry name" value="PHOSPHORIBOSYLGLYCINAMIDE FORMYLTRANSFERASE"/>
    <property type="match status" value="1"/>
</dbReference>
<protein>
    <recommendedName>
        <fullName evidence="4">Phosphoribosylglycinamide formyltransferase</fullName>
        <ecNumber evidence="4">2.1.2.2</ecNumber>
    </recommendedName>
    <alternativeName>
        <fullName evidence="4">5'-phosphoribosylglycinamide transformylase</fullName>
    </alternativeName>
    <alternativeName>
        <fullName evidence="4">GAR transformylase</fullName>
        <shortName evidence="4">GART</shortName>
    </alternativeName>
</protein>
<keyword evidence="2 4" id="KW-0808">Transferase</keyword>
<dbReference type="GO" id="GO:0005829">
    <property type="term" value="C:cytosol"/>
    <property type="evidence" value="ECO:0007669"/>
    <property type="project" value="TreeGrafter"/>
</dbReference>
<dbReference type="Gene3D" id="3.40.50.170">
    <property type="entry name" value="Formyl transferase, N-terminal domain"/>
    <property type="match status" value="1"/>
</dbReference>
<dbReference type="PANTHER" id="PTHR43369">
    <property type="entry name" value="PHOSPHORIBOSYLGLYCINAMIDE FORMYLTRANSFERASE"/>
    <property type="match status" value="1"/>
</dbReference>
<keyword evidence="3 4" id="KW-0658">Purine biosynthesis</keyword>
<dbReference type="NCBIfam" id="TIGR00639">
    <property type="entry name" value="PurN"/>
    <property type="match status" value="1"/>
</dbReference>
<sequence length="208" mass="23223">MKNIVILISGKGSNLKVILEAQREQGWDARVTRVFCNRVDAPGLAIAESFGVPVTLLNHQDFATRDAFDQSLLSEIQSEQPDLVVLAGFMRILSREFVDYFAGRLINIHPSLLPSFPGLNTHQAALKAGVKWHGATVHFVTSELDVGPIIAQGVVPVHNYDNPHLLSERVQAIEHIIYPKAIEWFLKDQIFLQDGIVSVIPPQSQFFY</sequence>
<dbReference type="Proteomes" id="UP000192708">
    <property type="component" value="Unassembled WGS sequence"/>
</dbReference>
<evidence type="ECO:0000256" key="2">
    <source>
        <dbReference type="ARBA" id="ARBA00022679"/>
    </source>
</evidence>
<dbReference type="STRING" id="1938817.SAMN06296008_10345"/>
<dbReference type="EC" id="2.1.2.2" evidence="4"/>
<feature type="binding site" evidence="4">
    <location>
        <begin position="12"/>
        <end position="14"/>
    </location>
    <ligand>
        <name>N(1)-(5-phospho-beta-D-ribosyl)glycinamide</name>
        <dbReference type="ChEBI" id="CHEBI:143788"/>
    </ligand>
</feature>
<dbReference type="Pfam" id="PF00551">
    <property type="entry name" value="Formyl_trans_N"/>
    <property type="match status" value="1"/>
</dbReference>
<dbReference type="InterPro" id="IPR004607">
    <property type="entry name" value="GART"/>
</dbReference>
<evidence type="ECO:0000313" key="7">
    <source>
        <dbReference type="Proteomes" id="UP000192708"/>
    </source>
</evidence>
<evidence type="ECO:0000313" key="6">
    <source>
        <dbReference type="EMBL" id="SMC35156.1"/>
    </source>
</evidence>
<comment type="function">
    <text evidence="4">Catalyzes the transfer of a formyl group from 10-formyltetrahydrofolate to 5-phospho-ribosyl-glycinamide (GAR), producing 5-phospho-ribosyl-N-formylglycinamide (FGAR) and tetrahydrofolate.</text>
</comment>
<proteinExistence type="inferred from homology"/>
<feature type="binding site" evidence="4">
    <location>
        <position position="65"/>
    </location>
    <ligand>
        <name>(6R)-10-formyltetrahydrofolate</name>
        <dbReference type="ChEBI" id="CHEBI:195366"/>
    </ligand>
</feature>
<comment type="pathway">
    <text evidence="1 4">Purine metabolism; IMP biosynthesis via de novo pathway; N(2)-formyl-N(1)-(5-phospho-D-ribosyl)glycinamide from N(1)-(5-phospho-D-ribosyl)glycinamide (10-formyl THF route): step 1/1.</text>
</comment>
<dbReference type="CDD" id="cd08645">
    <property type="entry name" value="FMT_core_GART"/>
    <property type="match status" value="1"/>
</dbReference>
<dbReference type="HAMAP" id="MF_01930">
    <property type="entry name" value="PurN"/>
    <property type="match status" value="1"/>
</dbReference>
<feature type="binding site" evidence="4">
    <location>
        <begin position="90"/>
        <end position="93"/>
    </location>
    <ligand>
        <name>(6R)-10-formyltetrahydrofolate</name>
        <dbReference type="ChEBI" id="CHEBI:195366"/>
    </ligand>
</feature>
<gene>
    <name evidence="4" type="primary">purN</name>
    <name evidence="6" type="ORF">SAMN06296008_10345</name>
</gene>
<evidence type="ECO:0000256" key="1">
    <source>
        <dbReference type="ARBA" id="ARBA00005054"/>
    </source>
</evidence>
<dbReference type="GO" id="GO:0006189">
    <property type="term" value="P:'de novo' IMP biosynthetic process"/>
    <property type="evidence" value="ECO:0007669"/>
    <property type="project" value="UniProtKB-UniRule"/>
</dbReference>
<dbReference type="UniPathway" id="UPA00074">
    <property type="reaction ID" value="UER00126"/>
</dbReference>
<organism evidence="6 7">
    <name type="scientific">Polynucleobacter kasalickyi</name>
    <dbReference type="NCBI Taxonomy" id="1938817"/>
    <lineage>
        <taxon>Bacteria</taxon>
        <taxon>Pseudomonadati</taxon>
        <taxon>Pseudomonadota</taxon>
        <taxon>Betaproteobacteria</taxon>
        <taxon>Burkholderiales</taxon>
        <taxon>Burkholderiaceae</taxon>
        <taxon>Polynucleobacter</taxon>
    </lineage>
</organism>
<feature type="active site" description="Proton donor" evidence="4">
    <location>
        <position position="109"/>
    </location>
</feature>
<evidence type="ECO:0000256" key="3">
    <source>
        <dbReference type="ARBA" id="ARBA00022755"/>
    </source>
</evidence>
<dbReference type="InterPro" id="IPR036477">
    <property type="entry name" value="Formyl_transf_N_sf"/>
</dbReference>